<gene>
    <name evidence="1" type="ORF">BJX67DRAFT_384914</name>
</gene>
<sequence length="527" mass="60343">MSLIGVSFADLITAIKLCTKIVELYRNDPVAPVQHLRNEVAFLKEKVSQLDVLNQESQDLLLLSDNLSPPTRDGREQLIGADFIETLKECDKFCARHSSRGWTRMQRLKRGEEVQRRSSQLRERLRCHLQSIDLVTQLVQLKLLREIYAMLSEVESVHQDSIGMQQQIPGALPVISPRISDKFLAAVATNPPKDYLDIKRLPLWETLAAACRFHRLSVTELADAEVDFHPSPSSDRAEHYRAEQYLNLLKACWLLVIIQESRSLQDHNPGRIYKRTLLALQRRIADRHSILRQEASEDSHRGVFSDDELLVLPDAAFNIWPSPPPLPELSNCRPYECELLRFSHPRGPHITEELILFRSSPISLRLVENKVPKNPFRGKQQIQQRMIDTHSDRVVPAYALRFASGNAELSELSIRLTNSTGHTEQEWIFRDLSELFRFQMALTGYSVELTPALSIPMSFGKKRRAFGVTPQEGLGCLQIWVPATPKGPISPSSTMNLYLVYRTFTSYHNDSISQCRRELLYAHDPKR</sequence>
<dbReference type="EMBL" id="JBFXLQ010000055">
    <property type="protein sequence ID" value="KAL2863163.1"/>
    <property type="molecule type" value="Genomic_DNA"/>
</dbReference>
<name>A0ABR4LF43_9EURO</name>
<evidence type="ECO:0008006" key="3">
    <source>
        <dbReference type="Google" id="ProtNLM"/>
    </source>
</evidence>
<dbReference type="RefSeq" id="XP_070882142.1">
    <property type="nucleotide sequence ID" value="XM_071033751.1"/>
</dbReference>
<evidence type="ECO:0000313" key="1">
    <source>
        <dbReference type="EMBL" id="KAL2863163.1"/>
    </source>
</evidence>
<comment type="caution">
    <text evidence="1">The sequence shown here is derived from an EMBL/GenBank/DDBJ whole genome shotgun (WGS) entry which is preliminary data.</text>
</comment>
<evidence type="ECO:0000313" key="2">
    <source>
        <dbReference type="Proteomes" id="UP001610432"/>
    </source>
</evidence>
<accession>A0ABR4LF43</accession>
<protein>
    <recommendedName>
        <fullName evidence="3">Fungal N-terminal domain-containing protein</fullName>
    </recommendedName>
</protein>
<proteinExistence type="predicted"/>
<reference evidence="1 2" key="1">
    <citation type="submission" date="2024-07" db="EMBL/GenBank/DDBJ databases">
        <title>Section-level genome sequencing and comparative genomics of Aspergillus sections Usti and Cavernicolus.</title>
        <authorList>
            <consortium name="Lawrence Berkeley National Laboratory"/>
            <person name="Nybo J.L."/>
            <person name="Vesth T.C."/>
            <person name="Theobald S."/>
            <person name="Frisvad J.C."/>
            <person name="Larsen T.O."/>
            <person name="Kjaerboelling I."/>
            <person name="Rothschild-Mancinelli K."/>
            <person name="Lyhne E.K."/>
            <person name="Kogle M.E."/>
            <person name="Barry K."/>
            <person name="Clum A."/>
            <person name="Na H."/>
            <person name="Ledsgaard L."/>
            <person name="Lin J."/>
            <person name="Lipzen A."/>
            <person name="Kuo A."/>
            <person name="Riley R."/>
            <person name="Mondo S."/>
            <person name="Labutti K."/>
            <person name="Haridas S."/>
            <person name="Pangalinan J."/>
            <person name="Salamov A.A."/>
            <person name="Simmons B.A."/>
            <person name="Magnuson J.K."/>
            <person name="Chen J."/>
            <person name="Drula E."/>
            <person name="Henrissat B."/>
            <person name="Wiebenga A."/>
            <person name="Lubbers R.J."/>
            <person name="Gomes A.C."/>
            <person name="Macurrencykelacurrency M.R."/>
            <person name="Stajich J."/>
            <person name="Grigoriev I.V."/>
            <person name="Mortensen U.H."/>
            <person name="De Vries R.P."/>
            <person name="Baker S.E."/>
            <person name="Andersen M.R."/>
        </authorList>
    </citation>
    <scope>NUCLEOTIDE SEQUENCE [LARGE SCALE GENOMIC DNA]</scope>
    <source>
        <strain evidence="1 2">CBS 449.75</strain>
    </source>
</reference>
<dbReference type="Proteomes" id="UP001610432">
    <property type="component" value="Unassembled WGS sequence"/>
</dbReference>
<keyword evidence="2" id="KW-1185">Reference proteome</keyword>
<organism evidence="1 2">
    <name type="scientific">Aspergillus lucknowensis</name>
    <dbReference type="NCBI Taxonomy" id="176173"/>
    <lineage>
        <taxon>Eukaryota</taxon>
        <taxon>Fungi</taxon>
        <taxon>Dikarya</taxon>
        <taxon>Ascomycota</taxon>
        <taxon>Pezizomycotina</taxon>
        <taxon>Eurotiomycetes</taxon>
        <taxon>Eurotiomycetidae</taxon>
        <taxon>Eurotiales</taxon>
        <taxon>Aspergillaceae</taxon>
        <taxon>Aspergillus</taxon>
        <taxon>Aspergillus subgen. Nidulantes</taxon>
    </lineage>
</organism>
<dbReference type="GeneID" id="98148823"/>